<organism evidence="2 3">
    <name type="scientific">Setaria italica</name>
    <name type="common">Foxtail millet</name>
    <name type="synonym">Panicum italicum</name>
    <dbReference type="NCBI Taxonomy" id="4555"/>
    <lineage>
        <taxon>Eukaryota</taxon>
        <taxon>Viridiplantae</taxon>
        <taxon>Streptophyta</taxon>
        <taxon>Embryophyta</taxon>
        <taxon>Tracheophyta</taxon>
        <taxon>Spermatophyta</taxon>
        <taxon>Magnoliopsida</taxon>
        <taxon>Liliopsida</taxon>
        <taxon>Poales</taxon>
        <taxon>Poaceae</taxon>
        <taxon>PACMAD clade</taxon>
        <taxon>Panicoideae</taxon>
        <taxon>Panicodae</taxon>
        <taxon>Paniceae</taxon>
        <taxon>Cenchrinae</taxon>
        <taxon>Setaria</taxon>
    </lineage>
</organism>
<feature type="region of interest" description="Disordered" evidence="1">
    <location>
        <begin position="1"/>
        <end position="75"/>
    </location>
</feature>
<keyword evidence="3" id="KW-1185">Reference proteome</keyword>
<dbReference type="EMBL" id="AGNK02002218">
    <property type="status" value="NOT_ANNOTATED_CDS"/>
    <property type="molecule type" value="Genomic_DNA"/>
</dbReference>
<dbReference type="AlphaFoldDB" id="K3Y391"/>
<feature type="compositionally biased region" description="Basic residues" evidence="1">
    <location>
        <begin position="50"/>
        <end position="60"/>
    </location>
</feature>
<proteinExistence type="predicted"/>
<dbReference type="OMA" id="NKKSKCA"/>
<dbReference type="EnsemblPlants" id="KQL09461">
    <property type="protein sequence ID" value="KQL09461"/>
    <property type="gene ID" value="SETIT_008676mg"/>
</dbReference>
<name>K3Y391_SETIT</name>
<evidence type="ECO:0000313" key="2">
    <source>
        <dbReference type="EnsemblPlants" id="KQL09461"/>
    </source>
</evidence>
<dbReference type="Proteomes" id="UP000004995">
    <property type="component" value="Unassembled WGS sequence"/>
</dbReference>
<evidence type="ECO:0000256" key="1">
    <source>
        <dbReference type="SAM" id="MobiDB-lite"/>
    </source>
</evidence>
<dbReference type="Gramene" id="KQL09461">
    <property type="protein sequence ID" value="KQL09461"/>
    <property type="gene ID" value="SETIT_008676mg"/>
</dbReference>
<dbReference type="InParanoid" id="K3Y391"/>
<dbReference type="HOGENOM" id="CLU_1655189_0_0_1"/>
<feature type="compositionally biased region" description="Polar residues" evidence="1">
    <location>
        <begin position="1"/>
        <end position="10"/>
    </location>
</feature>
<dbReference type="PANTHER" id="PTHR47906:SF3">
    <property type="entry name" value="EXPRESSED PROTEIN"/>
    <property type="match status" value="1"/>
</dbReference>
<dbReference type="eggNOG" id="ENOG502RRR0">
    <property type="taxonomic scope" value="Eukaryota"/>
</dbReference>
<evidence type="ECO:0000313" key="3">
    <source>
        <dbReference type="Proteomes" id="UP000004995"/>
    </source>
</evidence>
<reference evidence="2" key="2">
    <citation type="submission" date="2018-08" db="UniProtKB">
        <authorList>
            <consortium name="EnsemblPlants"/>
        </authorList>
    </citation>
    <scope>IDENTIFICATION</scope>
    <source>
        <strain evidence="2">Yugu1</strain>
    </source>
</reference>
<dbReference type="PANTHER" id="PTHR47906">
    <property type="entry name" value="OSJNBB0050O03.9 PROTEIN-RELATED"/>
    <property type="match status" value="1"/>
</dbReference>
<protein>
    <submittedName>
        <fullName evidence="2">Uncharacterized protein</fullName>
    </submittedName>
</protein>
<sequence length="160" mass="17532">MDQSTVNVPSDSDESEGVKELENYQMTEDGGNDSDTIARNSPTTEGTCSGRKRKRVHPRNPSKEKTSRGSLNDKVSDSIVRLADFLACGNPAAPVQNVKNDEPSDPNALLWKRIEDLTITAKDKIGIAAYLSNPNQEIFRAWVIDFIGRKYGDADGFGSV</sequence>
<accession>K3Y391</accession>
<reference evidence="3" key="1">
    <citation type="journal article" date="2012" name="Nat. Biotechnol.">
        <title>Reference genome sequence of the model plant Setaria.</title>
        <authorList>
            <person name="Bennetzen J.L."/>
            <person name="Schmutz J."/>
            <person name="Wang H."/>
            <person name="Percifield R."/>
            <person name="Hawkins J."/>
            <person name="Pontaroli A.C."/>
            <person name="Estep M."/>
            <person name="Feng L."/>
            <person name="Vaughn J.N."/>
            <person name="Grimwood J."/>
            <person name="Jenkins J."/>
            <person name="Barry K."/>
            <person name="Lindquist E."/>
            <person name="Hellsten U."/>
            <person name="Deshpande S."/>
            <person name="Wang X."/>
            <person name="Wu X."/>
            <person name="Mitros T."/>
            <person name="Triplett J."/>
            <person name="Yang X."/>
            <person name="Ye C.Y."/>
            <person name="Mauro-Herrera M."/>
            <person name="Wang L."/>
            <person name="Li P."/>
            <person name="Sharma M."/>
            <person name="Sharma R."/>
            <person name="Ronald P.C."/>
            <person name="Panaud O."/>
            <person name="Kellogg E.A."/>
            <person name="Brutnell T.P."/>
            <person name="Doust A.N."/>
            <person name="Tuskan G.A."/>
            <person name="Rokhsar D."/>
            <person name="Devos K.M."/>
        </authorList>
    </citation>
    <scope>NUCLEOTIDE SEQUENCE [LARGE SCALE GENOMIC DNA]</scope>
    <source>
        <strain evidence="3">cv. Yugu1</strain>
    </source>
</reference>
<feature type="compositionally biased region" description="Polar residues" evidence="1">
    <location>
        <begin position="33"/>
        <end position="47"/>
    </location>
</feature>